<reference evidence="1" key="1">
    <citation type="journal article" date="2015" name="Nature">
        <title>Complex archaea that bridge the gap between prokaryotes and eukaryotes.</title>
        <authorList>
            <person name="Spang A."/>
            <person name="Saw J.H."/>
            <person name="Jorgensen S.L."/>
            <person name="Zaremba-Niedzwiedzka K."/>
            <person name="Martijn J."/>
            <person name="Lind A.E."/>
            <person name="van Eijk R."/>
            <person name="Schleper C."/>
            <person name="Guy L."/>
            <person name="Ettema T.J."/>
        </authorList>
    </citation>
    <scope>NUCLEOTIDE SEQUENCE</scope>
</reference>
<accession>A0A0F9TED2</accession>
<name>A0A0F9TED2_9ZZZZ</name>
<dbReference type="EMBL" id="LAZR01001278">
    <property type="protein sequence ID" value="KKN47406.1"/>
    <property type="molecule type" value="Genomic_DNA"/>
</dbReference>
<evidence type="ECO:0000313" key="1">
    <source>
        <dbReference type="EMBL" id="KKN47406.1"/>
    </source>
</evidence>
<protein>
    <submittedName>
        <fullName evidence="1">Uncharacterized protein</fullName>
    </submittedName>
</protein>
<comment type="caution">
    <text evidence="1">The sequence shown here is derived from an EMBL/GenBank/DDBJ whole genome shotgun (WGS) entry which is preliminary data.</text>
</comment>
<dbReference type="AlphaFoldDB" id="A0A0F9TED2"/>
<sequence>MSWTDEQIRHYARGHNEPEAFREHYYPLPENGSWRLAFLELAAEVAALRKANASSSEDLAAIEAVWQPKLSCPTCEARLEPMESAPPETTGVCHGCGELLRSFSKIVEAPRTGAACPSCSTAVRTYMAVRVYTDEEAKEAHPEVLGRLREIQSAIRAAAICGCDNRGALTGECVCAGGCDCHGADNDVDVPASQVMG</sequence>
<gene>
    <name evidence="1" type="ORF">LCGC14_0663190</name>
</gene>
<organism evidence="1">
    <name type="scientific">marine sediment metagenome</name>
    <dbReference type="NCBI Taxonomy" id="412755"/>
    <lineage>
        <taxon>unclassified sequences</taxon>
        <taxon>metagenomes</taxon>
        <taxon>ecological metagenomes</taxon>
    </lineage>
</organism>
<proteinExistence type="predicted"/>